<evidence type="ECO:0008006" key="7">
    <source>
        <dbReference type="Google" id="ProtNLM"/>
    </source>
</evidence>
<feature type="compositionally biased region" description="Low complexity" evidence="5">
    <location>
        <begin position="135"/>
        <end position="147"/>
    </location>
</feature>
<evidence type="ECO:0000256" key="3">
    <source>
        <dbReference type="ARBA" id="ARBA00022777"/>
    </source>
</evidence>
<evidence type="ECO:0000256" key="2">
    <source>
        <dbReference type="ARBA" id="ARBA00022741"/>
    </source>
</evidence>
<organism evidence="6">
    <name type="scientific">Cucumis melo</name>
    <name type="common">Muskmelon</name>
    <dbReference type="NCBI Taxonomy" id="3656"/>
    <lineage>
        <taxon>Eukaryota</taxon>
        <taxon>Viridiplantae</taxon>
        <taxon>Streptophyta</taxon>
        <taxon>Embryophyta</taxon>
        <taxon>Tracheophyta</taxon>
        <taxon>Spermatophyta</taxon>
        <taxon>Magnoliopsida</taxon>
        <taxon>eudicotyledons</taxon>
        <taxon>Gunneridae</taxon>
        <taxon>Pentapetalae</taxon>
        <taxon>rosids</taxon>
        <taxon>fabids</taxon>
        <taxon>Cucurbitales</taxon>
        <taxon>Cucurbitaceae</taxon>
        <taxon>Benincaseae</taxon>
        <taxon>Cucumis</taxon>
    </lineage>
</organism>
<protein>
    <recommendedName>
        <fullName evidence="7">LRR receptor-like serine/threonine-protein kinase</fullName>
    </recommendedName>
</protein>
<proteinExistence type="predicted"/>
<evidence type="ECO:0000313" key="6">
    <source>
        <dbReference type="EnsemblPlants" id="MELO3C034544.2.1"/>
    </source>
</evidence>
<sequence length="157" mass="17734">MGCQRSELVTGTWKSDHQREIWRRHESKTCQILLSREGSRSKVMIRAWYLYENNREVELLDSDLLTFNEDEVKRVIRVGLMCTQTSPARRPLMSRVVAMLCGDVEVVAITSKPGYLSEWTFDDLVTSTNDATAEGSSTTHQGSSSFSIHANDVTSSN</sequence>
<keyword evidence="2" id="KW-0547">Nucleotide-binding</keyword>
<accession>A0A9I9EJ77</accession>
<dbReference type="Gramene" id="MELO3C034544.2.1">
    <property type="protein sequence ID" value="MELO3C034544.2.1"/>
    <property type="gene ID" value="MELO3C034544.2"/>
</dbReference>
<dbReference type="GO" id="GO:0016301">
    <property type="term" value="F:kinase activity"/>
    <property type="evidence" value="ECO:0007669"/>
    <property type="project" value="UniProtKB-KW"/>
</dbReference>
<evidence type="ECO:0000256" key="5">
    <source>
        <dbReference type="SAM" id="MobiDB-lite"/>
    </source>
</evidence>
<dbReference type="Gene3D" id="1.10.510.10">
    <property type="entry name" value="Transferase(Phosphotransferase) domain 1"/>
    <property type="match status" value="1"/>
</dbReference>
<evidence type="ECO:0000256" key="4">
    <source>
        <dbReference type="ARBA" id="ARBA00022840"/>
    </source>
</evidence>
<feature type="region of interest" description="Disordered" evidence="5">
    <location>
        <begin position="131"/>
        <end position="157"/>
    </location>
</feature>
<dbReference type="PANTHER" id="PTHR47973">
    <property type="entry name" value="CYSTEINE-RICH RECEPTOR-LIKE PROTEIN KINASE 3"/>
    <property type="match status" value="1"/>
</dbReference>
<name>A0A9I9EJ77_CUCME</name>
<dbReference type="AlphaFoldDB" id="A0A9I9EJ77"/>
<dbReference type="EnsemblPlants" id="MELO3C034544.2.1">
    <property type="protein sequence ID" value="MELO3C034544.2.1"/>
    <property type="gene ID" value="MELO3C034544.2"/>
</dbReference>
<reference evidence="6" key="1">
    <citation type="submission" date="2023-03" db="UniProtKB">
        <authorList>
            <consortium name="EnsemblPlants"/>
        </authorList>
    </citation>
    <scope>IDENTIFICATION</scope>
</reference>
<keyword evidence="1" id="KW-0808">Transferase</keyword>
<keyword evidence="4" id="KW-0067">ATP-binding</keyword>
<dbReference type="InterPro" id="IPR052059">
    <property type="entry name" value="CR_Ser/Thr_kinase"/>
</dbReference>
<dbReference type="GO" id="GO:0005524">
    <property type="term" value="F:ATP binding"/>
    <property type="evidence" value="ECO:0007669"/>
    <property type="project" value="UniProtKB-KW"/>
</dbReference>
<evidence type="ECO:0000256" key="1">
    <source>
        <dbReference type="ARBA" id="ARBA00022679"/>
    </source>
</evidence>
<keyword evidence="3" id="KW-0418">Kinase</keyword>